<feature type="chain" id="PRO_5015151689" description="Triacylglycerol lipase" evidence="2">
    <location>
        <begin position="16"/>
        <end position="513"/>
    </location>
</feature>
<evidence type="ECO:0000313" key="3">
    <source>
        <dbReference type="EMBL" id="PSK33691.1"/>
    </source>
</evidence>
<dbReference type="PANTHER" id="PTHR34853:SF1">
    <property type="entry name" value="LIPASE 5"/>
    <property type="match status" value="1"/>
</dbReference>
<comment type="catalytic activity">
    <reaction evidence="1">
        <text>a triacylglycerol + H2O = a diacylglycerol + a fatty acid + H(+)</text>
        <dbReference type="Rhea" id="RHEA:12044"/>
        <dbReference type="ChEBI" id="CHEBI:15377"/>
        <dbReference type="ChEBI" id="CHEBI:15378"/>
        <dbReference type="ChEBI" id="CHEBI:17855"/>
        <dbReference type="ChEBI" id="CHEBI:18035"/>
        <dbReference type="ChEBI" id="CHEBI:28868"/>
        <dbReference type="EC" id="3.1.1.3"/>
    </reaction>
    <physiologicalReaction direction="left-to-right" evidence="1">
        <dbReference type="Rhea" id="RHEA:12045"/>
    </physiologicalReaction>
</comment>
<dbReference type="GO" id="GO:0004806">
    <property type="term" value="F:triacylglycerol lipase activity"/>
    <property type="evidence" value="ECO:0007669"/>
    <property type="project" value="UniProtKB-EC"/>
</dbReference>
<dbReference type="GO" id="GO:0016042">
    <property type="term" value="P:lipid catabolic process"/>
    <property type="evidence" value="ECO:0007669"/>
    <property type="project" value="InterPro"/>
</dbReference>
<dbReference type="VEuPathDB" id="FungiDB:C7M61_005244"/>
<dbReference type="Gene3D" id="3.40.50.1820">
    <property type="entry name" value="alpha/beta hydrolase"/>
    <property type="match status" value="1"/>
</dbReference>
<proteinExistence type="predicted"/>
<dbReference type="Proteomes" id="UP000241107">
    <property type="component" value="Unassembled WGS sequence"/>
</dbReference>
<sequence>MFLLSLLLWVAAVSAILVKPTPASEDTFYHPPANISDYKNGDIIGWRPAPAKIRSIYFPVNVKNAWQLQVRSENSHGEPQQIVTTILEPYDADPSKLLSYQAAQDSASIDCSPSYSKLFNAPMNTIVLQAEMVLMQTALAKGWFLVVPDYEGNQGAFTAGIQSGQATLDSLRAALNSEDLSGISPEAKAAMWGYSGGTIASGWAASLQPKYAPELKENLIGCAVGGWVTNITLTAEATDGTLFAGLIPNALNGLLSEYPSLDGFLEEEIRATKILAFLKAKDYCISESTQKYLFTKFFSGIGKWAKRGWDIFDNPQLLEVITNNTAALSPDGPIPEIPMFVFHGKADEVVPFSGAQRGYDNYCKWGINSFEFAISKTTGHILEVLEGSGAALVWLEKMFNGEKPVEGCQATERTTNILYPGADVQYHQIVATLFSSFFGGKIGETTRDIDDSTLVSWMLQQIFGWVFTFLGPIPFKRDLSANSTVTELKGLNDVLALWRSHDIDVLAKTVIPE</sequence>
<reference evidence="3 4" key="1">
    <citation type="submission" date="2018-03" db="EMBL/GenBank/DDBJ databases">
        <title>Candida pseudohaemulonii genome assembly and annotation.</title>
        <authorList>
            <person name="Munoz J.F."/>
            <person name="Gade L.G."/>
            <person name="Chow N.A."/>
            <person name="Litvintseva A.P."/>
            <person name="Loparev V.N."/>
            <person name="Cuomo C.A."/>
        </authorList>
    </citation>
    <scope>NUCLEOTIDE SEQUENCE [LARGE SCALE GENOMIC DNA]</scope>
    <source>
        <strain evidence="3 4">B12108</strain>
    </source>
</reference>
<accession>A0A2P7YCJ5</accession>
<keyword evidence="4" id="KW-1185">Reference proteome</keyword>
<organism evidence="3 4">
    <name type="scientific">Candidozyma pseudohaemuli</name>
    <dbReference type="NCBI Taxonomy" id="418784"/>
    <lineage>
        <taxon>Eukaryota</taxon>
        <taxon>Fungi</taxon>
        <taxon>Dikarya</taxon>
        <taxon>Ascomycota</taxon>
        <taxon>Saccharomycotina</taxon>
        <taxon>Pichiomycetes</taxon>
        <taxon>Metschnikowiaceae</taxon>
        <taxon>Candidozyma</taxon>
    </lineage>
</organism>
<feature type="signal peptide" evidence="2">
    <location>
        <begin position="1"/>
        <end position="15"/>
    </location>
</feature>
<evidence type="ECO:0000256" key="2">
    <source>
        <dbReference type="SAM" id="SignalP"/>
    </source>
</evidence>
<name>A0A2P7YCJ5_9ASCO</name>
<protein>
    <recommendedName>
        <fullName evidence="5">Triacylglycerol lipase</fullName>
    </recommendedName>
</protein>
<dbReference type="Pfam" id="PF03583">
    <property type="entry name" value="LIP"/>
    <property type="match status" value="1"/>
</dbReference>
<dbReference type="SUPFAM" id="SSF53474">
    <property type="entry name" value="alpha/beta-Hydrolases"/>
    <property type="match status" value="1"/>
</dbReference>
<dbReference type="OrthoDB" id="2373480at2759"/>
<comment type="caution">
    <text evidence="3">The sequence shown here is derived from an EMBL/GenBank/DDBJ whole genome shotgun (WGS) entry which is preliminary data.</text>
</comment>
<evidence type="ECO:0000256" key="1">
    <source>
        <dbReference type="ARBA" id="ARBA00023369"/>
    </source>
</evidence>
<evidence type="ECO:0000313" key="4">
    <source>
        <dbReference type="Proteomes" id="UP000241107"/>
    </source>
</evidence>
<dbReference type="InterPro" id="IPR029058">
    <property type="entry name" value="AB_hydrolase_fold"/>
</dbReference>
<keyword evidence="2" id="KW-0732">Signal</keyword>
<dbReference type="PANTHER" id="PTHR34853">
    <property type="match status" value="1"/>
</dbReference>
<dbReference type="Gene3D" id="1.10.260.130">
    <property type="match status" value="1"/>
</dbReference>
<dbReference type="AlphaFoldDB" id="A0A2P7YCJ5"/>
<dbReference type="InterPro" id="IPR005152">
    <property type="entry name" value="Lipase_secreted"/>
</dbReference>
<dbReference type="EMBL" id="PYFQ01000024">
    <property type="protein sequence ID" value="PSK33691.1"/>
    <property type="molecule type" value="Genomic_DNA"/>
</dbReference>
<dbReference type="GeneID" id="36568630"/>
<evidence type="ECO:0008006" key="5">
    <source>
        <dbReference type="Google" id="ProtNLM"/>
    </source>
</evidence>
<dbReference type="RefSeq" id="XP_024711275.1">
    <property type="nucleotide sequence ID" value="XM_024860551.1"/>
</dbReference>
<gene>
    <name evidence="3" type="ORF">C7M61_005244</name>
</gene>